<dbReference type="InterPro" id="IPR004172">
    <property type="entry name" value="L27_dom"/>
</dbReference>
<dbReference type="InterPro" id="IPR001478">
    <property type="entry name" value="PDZ"/>
</dbReference>
<dbReference type="Proteomes" id="UP000472270">
    <property type="component" value="Unassembled WGS sequence"/>
</dbReference>
<evidence type="ECO:0000256" key="3">
    <source>
        <dbReference type="ARBA" id="ARBA00022427"/>
    </source>
</evidence>
<dbReference type="Gene3D" id="1.10.287.650">
    <property type="entry name" value="L27 domain"/>
    <property type="match status" value="1"/>
</dbReference>
<evidence type="ECO:0000256" key="2">
    <source>
        <dbReference type="ARBA" id="ARBA00004435"/>
    </source>
</evidence>
<keyword evidence="5" id="KW-0597">Phosphoprotein</keyword>
<dbReference type="GO" id="GO:0005923">
    <property type="term" value="C:bicellular tight junction"/>
    <property type="evidence" value="ECO:0007669"/>
    <property type="project" value="UniProtKB-SubCell"/>
</dbReference>
<sequence length="200" mass="22678">MHLADAFVRSSSFHQRGTERVKVLESHCLQAVERLQSRLKEKGADVPAEEKLNLLKAVLQSPLFHQILALQKSVQHLKEHVRTKHTTLGKKYFSNYKTFQTERIYIRFSAQLNGQTSSEEYKHIIRSMAQGRYVTQIDLLKPVSGGLGFSVVGLCSENRGELGIFIQEIQAGSVTDGRLMQGDQILSIFRTLARHLAEMK</sequence>
<dbReference type="Pfam" id="PF09045">
    <property type="entry name" value="L27_2"/>
    <property type="match status" value="1"/>
</dbReference>
<dbReference type="GO" id="GO:0016324">
    <property type="term" value="C:apical plasma membrane"/>
    <property type="evidence" value="ECO:0007669"/>
    <property type="project" value="UniProtKB-SubCell"/>
</dbReference>
<keyword evidence="6" id="KW-0677">Repeat</keyword>
<reference evidence="11" key="2">
    <citation type="submission" date="2025-09" db="UniProtKB">
        <authorList>
            <consortium name="Ensembl"/>
        </authorList>
    </citation>
    <scope>IDENTIFICATION</scope>
</reference>
<proteinExistence type="predicted"/>
<name>A0A673GNN1_9TELE</name>
<dbReference type="Ensembl" id="ENSSRHT00000015402.1">
    <property type="protein sequence ID" value="ENSSRHP00000014903.1"/>
    <property type="gene ID" value="ENSSRHG00000008277.1"/>
</dbReference>
<evidence type="ECO:0000256" key="6">
    <source>
        <dbReference type="ARBA" id="ARBA00022737"/>
    </source>
</evidence>
<dbReference type="InterPro" id="IPR036892">
    <property type="entry name" value="L27_dom_sf"/>
</dbReference>
<dbReference type="AlphaFoldDB" id="A0A673GNN1"/>
<feature type="domain" description="PDZ" evidence="9">
    <location>
        <begin position="136"/>
        <end position="188"/>
    </location>
</feature>
<keyword evidence="4" id="KW-1003">Cell membrane</keyword>
<dbReference type="SUPFAM" id="SSF101288">
    <property type="entry name" value="L27 domain"/>
    <property type="match status" value="1"/>
</dbReference>
<evidence type="ECO:0000256" key="7">
    <source>
        <dbReference type="ARBA" id="ARBA00022949"/>
    </source>
</evidence>
<dbReference type="InterPro" id="IPR036034">
    <property type="entry name" value="PDZ_sf"/>
</dbReference>
<organism evidence="11 12">
    <name type="scientific">Sinocyclocheilus rhinocerous</name>
    <dbReference type="NCBI Taxonomy" id="307959"/>
    <lineage>
        <taxon>Eukaryota</taxon>
        <taxon>Metazoa</taxon>
        <taxon>Chordata</taxon>
        <taxon>Craniata</taxon>
        <taxon>Vertebrata</taxon>
        <taxon>Euteleostomi</taxon>
        <taxon>Actinopterygii</taxon>
        <taxon>Neopterygii</taxon>
        <taxon>Teleostei</taxon>
        <taxon>Ostariophysi</taxon>
        <taxon>Cypriniformes</taxon>
        <taxon>Cyprinidae</taxon>
        <taxon>Cyprininae</taxon>
        <taxon>Sinocyclocheilus</taxon>
    </lineage>
</organism>
<dbReference type="SUPFAM" id="SSF50156">
    <property type="entry name" value="PDZ domain-like"/>
    <property type="match status" value="1"/>
</dbReference>
<dbReference type="PANTHER" id="PTHR19964">
    <property type="entry name" value="MULTIPLE PDZ DOMAIN PROTEIN"/>
    <property type="match status" value="1"/>
</dbReference>
<dbReference type="GO" id="GO:0005737">
    <property type="term" value="C:cytoplasm"/>
    <property type="evidence" value="ECO:0007669"/>
    <property type="project" value="TreeGrafter"/>
</dbReference>
<reference evidence="11" key="1">
    <citation type="submission" date="2025-08" db="UniProtKB">
        <authorList>
            <consortium name="Ensembl"/>
        </authorList>
    </citation>
    <scope>IDENTIFICATION</scope>
</reference>
<keyword evidence="12" id="KW-1185">Reference proteome</keyword>
<evidence type="ECO:0008006" key="13">
    <source>
        <dbReference type="Google" id="ProtNLM"/>
    </source>
</evidence>
<feature type="domain" description="L27" evidence="10">
    <location>
        <begin position="21"/>
        <end position="82"/>
    </location>
</feature>
<accession>A0A673GNN1</accession>
<evidence type="ECO:0000256" key="8">
    <source>
        <dbReference type="ARBA" id="ARBA00023136"/>
    </source>
</evidence>
<dbReference type="InterPro" id="IPR015132">
    <property type="entry name" value="L27_2"/>
</dbReference>
<dbReference type="Gene3D" id="2.30.42.10">
    <property type="match status" value="1"/>
</dbReference>
<keyword evidence="7" id="KW-0965">Cell junction</keyword>
<comment type="subcellular location">
    <subcellularLocation>
        <location evidence="1">Apical cell membrane</location>
    </subcellularLocation>
    <subcellularLocation>
        <location evidence="2">Cell junction</location>
        <location evidence="2">Tight junction</location>
    </subcellularLocation>
</comment>
<dbReference type="InterPro" id="IPR051342">
    <property type="entry name" value="PDZ_scaffold"/>
</dbReference>
<dbReference type="PROSITE" id="PS50106">
    <property type="entry name" value="PDZ"/>
    <property type="match status" value="1"/>
</dbReference>
<evidence type="ECO:0000313" key="11">
    <source>
        <dbReference type="Ensembl" id="ENSSRHP00000014903.1"/>
    </source>
</evidence>
<evidence type="ECO:0000259" key="10">
    <source>
        <dbReference type="PROSITE" id="PS51022"/>
    </source>
</evidence>
<evidence type="ECO:0000259" key="9">
    <source>
        <dbReference type="PROSITE" id="PS50106"/>
    </source>
</evidence>
<evidence type="ECO:0000256" key="1">
    <source>
        <dbReference type="ARBA" id="ARBA00004221"/>
    </source>
</evidence>
<dbReference type="PANTHER" id="PTHR19964:SF10">
    <property type="entry name" value="MULTIPLE PDZ DOMAIN PROTEIN"/>
    <property type="match status" value="1"/>
</dbReference>
<evidence type="ECO:0000313" key="12">
    <source>
        <dbReference type="Proteomes" id="UP000472270"/>
    </source>
</evidence>
<protein>
    <recommendedName>
        <fullName evidence="13">PDZ domain-containing protein</fullName>
    </recommendedName>
</protein>
<dbReference type="GO" id="GO:0120192">
    <property type="term" value="P:tight junction assembly"/>
    <property type="evidence" value="ECO:0007669"/>
    <property type="project" value="TreeGrafter"/>
</dbReference>
<keyword evidence="8" id="KW-0472">Membrane</keyword>
<evidence type="ECO:0000256" key="4">
    <source>
        <dbReference type="ARBA" id="ARBA00022475"/>
    </source>
</evidence>
<keyword evidence="3" id="KW-0796">Tight junction</keyword>
<evidence type="ECO:0000256" key="5">
    <source>
        <dbReference type="ARBA" id="ARBA00022553"/>
    </source>
</evidence>
<dbReference type="Pfam" id="PF00595">
    <property type="entry name" value="PDZ"/>
    <property type="match status" value="1"/>
</dbReference>
<dbReference type="PROSITE" id="PS51022">
    <property type="entry name" value="L27"/>
    <property type="match status" value="1"/>
</dbReference>